<dbReference type="Proteomes" id="UP000318704">
    <property type="component" value="Chromosome"/>
</dbReference>
<organism evidence="3 4">
    <name type="scientific">Gimesia aquarii</name>
    <dbReference type="NCBI Taxonomy" id="2527964"/>
    <lineage>
        <taxon>Bacteria</taxon>
        <taxon>Pseudomonadati</taxon>
        <taxon>Planctomycetota</taxon>
        <taxon>Planctomycetia</taxon>
        <taxon>Planctomycetales</taxon>
        <taxon>Planctomycetaceae</taxon>
        <taxon>Gimesia</taxon>
    </lineage>
</organism>
<evidence type="ECO:0000259" key="2">
    <source>
        <dbReference type="Pfam" id="PF13088"/>
    </source>
</evidence>
<dbReference type="Pfam" id="PF13088">
    <property type="entry name" value="BNR_2"/>
    <property type="match status" value="1"/>
</dbReference>
<proteinExistence type="predicted"/>
<dbReference type="SUPFAM" id="SSF50939">
    <property type="entry name" value="Sialidases"/>
    <property type="match status" value="1"/>
</dbReference>
<reference evidence="3 4" key="1">
    <citation type="submission" date="2019-03" db="EMBL/GenBank/DDBJ databases">
        <title>Deep-cultivation of Planctomycetes and their phenomic and genomic characterization uncovers novel biology.</title>
        <authorList>
            <person name="Wiegand S."/>
            <person name="Jogler M."/>
            <person name="Boedeker C."/>
            <person name="Pinto D."/>
            <person name="Vollmers J."/>
            <person name="Rivas-Marin E."/>
            <person name="Kohn T."/>
            <person name="Peeters S.H."/>
            <person name="Heuer A."/>
            <person name="Rast P."/>
            <person name="Oberbeckmann S."/>
            <person name="Bunk B."/>
            <person name="Jeske O."/>
            <person name="Meyerdierks A."/>
            <person name="Storesund J.E."/>
            <person name="Kallscheuer N."/>
            <person name="Luecker S."/>
            <person name="Lage O.M."/>
            <person name="Pohl T."/>
            <person name="Merkel B.J."/>
            <person name="Hornburger P."/>
            <person name="Mueller R.-W."/>
            <person name="Bruemmer F."/>
            <person name="Labrenz M."/>
            <person name="Spormann A.M."/>
            <person name="Op den Camp H."/>
            <person name="Overmann J."/>
            <person name="Amann R."/>
            <person name="Jetten M.S.M."/>
            <person name="Mascher T."/>
            <person name="Medema M.H."/>
            <person name="Devos D.P."/>
            <person name="Kaster A.-K."/>
            <person name="Ovreas L."/>
            <person name="Rohde M."/>
            <person name="Galperin M.Y."/>
            <person name="Jogler C."/>
        </authorList>
    </citation>
    <scope>NUCLEOTIDE SEQUENCE [LARGE SCALE GENOMIC DNA]</scope>
    <source>
        <strain evidence="3 4">V144</strain>
    </source>
</reference>
<dbReference type="KEGG" id="gaw:V144x_56240"/>
<dbReference type="AlphaFoldDB" id="A0A517W4E5"/>
<keyword evidence="3" id="KW-0378">Hydrolase</keyword>
<dbReference type="Gene3D" id="2.120.10.10">
    <property type="match status" value="1"/>
</dbReference>
<evidence type="ECO:0000313" key="4">
    <source>
        <dbReference type="Proteomes" id="UP000318704"/>
    </source>
</evidence>
<dbReference type="InterPro" id="IPR036278">
    <property type="entry name" value="Sialidase_sf"/>
</dbReference>
<name>A0A517W4E5_9PLAN</name>
<dbReference type="EMBL" id="CP037920">
    <property type="protein sequence ID" value="QDU00111.1"/>
    <property type="molecule type" value="Genomic_DNA"/>
</dbReference>
<dbReference type="PANTHER" id="PTHR43752:SF2">
    <property type="entry name" value="BNR_ASP-BOX REPEAT FAMILY PROTEIN"/>
    <property type="match status" value="1"/>
</dbReference>
<accession>A0A517W4E5</accession>
<gene>
    <name evidence="3" type="primary">nedA_3</name>
    <name evidence="3" type="ORF">V144x_56240</name>
</gene>
<evidence type="ECO:0000256" key="1">
    <source>
        <dbReference type="SAM" id="SignalP"/>
    </source>
</evidence>
<dbReference type="InterPro" id="IPR011040">
    <property type="entry name" value="Sialidase"/>
</dbReference>
<evidence type="ECO:0000313" key="3">
    <source>
        <dbReference type="EMBL" id="QDU00111.1"/>
    </source>
</evidence>
<dbReference type="CDD" id="cd15482">
    <property type="entry name" value="Sialidase_non-viral"/>
    <property type="match status" value="1"/>
</dbReference>
<dbReference type="PANTHER" id="PTHR43752">
    <property type="entry name" value="BNR/ASP-BOX REPEAT FAMILY PROTEIN"/>
    <property type="match status" value="1"/>
</dbReference>
<feature type="chain" id="PRO_5021890596" evidence="1">
    <location>
        <begin position="24"/>
        <end position="391"/>
    </location>
</feature>
<dbReference type="EC" id="3.2.1.18" evidence="3"/>
<feature type="signal peptide" evidence="1">
    <location>
        <begin position="1"/>
        <end position="23"/>
    </location>
</feature>
<keyword evidence="1" id="KW-0732">Signal</keyword>
<keyword evidence="3" id="KW-0326">Glycosidase</keyword>
<dbReference type="GO" id="GO:0004308">
    <property type="term" value="F:exo-alpha-sialidase activity"/>
    <property type="evidence" value="ECO:0007669"/>
    <property type="project" value="UniProtKB-EC"/>
</dbReference>
<feature type="domain" description="Sialidase" evidence="2">
    <location>
        <begin position="121"/>
        <end position="359"/>
    </location>
</feature>
<protein>
    <submittedName>
        <fullName evidence="3">Sialidase</fullName>
        <ecNumber evidence="3">3.2.1.18</ecNumber>
    </submittedName>
</protein>
<dbReference type="RefSeq" id="WP_144990181.1">
    <property type="nucleotide sequence ID" value="NZ_CP037920.1"/>
</dbReference>
<sequence length="391" mass="43671" precursor="true">MYSLINWKYLFLLFATMVSIQCACLVAGEARKTGAQDSGKIERVLQLPPTANNPRNSEGDFITIKDGRLLFVYTHFTGGAADHSSAYLAGRYSMDGGKTWSQKDQTIIENDGNQNIMSVSLLRLQSGEIALFYTRKNSLQDLLPVMRISKDEGISWSEPVEIIPPKHIGYYVLNNDRVIQMNNGRLVIPLALHRNQPGSDRFNFNGRFLCYYSDDNGKTWQRGEEVVVQKQAGKKQPYMQEPGVVELKDGRLMGFCRTNGGSQYVAYSNNGGKSFSELKPSNMIAPVSPASIERIPATGDLLLVWNNHEGISPQLRGKRTPLTIAVSKDEGKTWQHTQNVETNPNGWYCYTAIEFTKDGVLLGHCAGDRTRNNGLAESQITFVPLSVLYEK</sequence>